<dbReference type="Proteomes" id="UP000325785">
    <property type="component" value="Chromosome"/>
</dbReference>
<dbReference type="InterPro" id="IPR036097">
    <property type="entry name" value="HisK_dim/P_sf"/>
</dbReference>
<dbReference type="Gene3D" id="1.10.287.130">
    <property type="match status" value="1"/>
</dbReference>
<proteinExistence type="predicted"/>
<evidence type="ECO:0000256" key="9">
    <source>
        <dbReference type="ARBA" id="ARBA00022840"/>
    </source>
</evidence>
<dbReference type="CDD" id="cd00082">
    <property type="entry name" value="HisKA"/>
    <property type="match status" value="1"/>
</dbReference>
<dbReference type="SUPFAM" id="SSF55874">
    <property type="entry name" value="ATPase domain of HSP90 chaperone/DNA topoisomerase II/histidine kinase"/>
    <property type="match status" value="1"/>
</dbReference>
<sequence>MNADNISSLLGAIPLPSVLIGRGERILGANDRALQLLGPTITGRHFITALRQPAILDAIEACLRDSQPRTTRYLSSDGTQDTTFVVTCSAVDTEAGRGVLVCFEDVTHMEQAGQMRRDFVANVSHELRSPLTALLGFIETLRGPAKGDAAASERFLGTMQDEAQRMERLVRDLLSLSRVEEQERVRPTDPVDLCRLIGSVRHALTPVAEENGVTLTTDLPETPIIVPGDTDQLQQVITNLTENAIKYGGQGKTVHVSLTTTEQEPLVRGPAAVISVRDDGPGIDPVHIPRLTERFYRVDSHRSRAMGGTGLGLAIVKHIVGRHRGRLRIESRPGEGSDFRVVLPRDHAQQPR</sequence>
<dbReference type="SMART" id="SM00387">
    <property type="entry name" value="HATPase_c"/>
    <property type="match status" value="1"/>
</dbReference>
<keyword evidence="9" id="KW-0067">ATP-binding</keyword>
<dbReference type="InterPro" id="IPR004358">
    <property type="entry name" value="Sig_transdc_His_kin-like_C"/>
</dbReference>
<dbReference type="KEGG" id="rid:RIdsm_02680"/>
<feature type="domain" description="Histidine kinase" evidence="13">
    <location>
        <begin position="122"/>
        <end position="347"/>
    </location>
</feature>
<comment type="catalytic activity">
    <reaction evidence="1">
        <text>ATP + protein L-histidine = ADP + protein N-phospho-L-histidine.</text>
        <dbReference type="EC" id="2.7.13.3"/>
    </reaction>
</comment>
<dbReference type="GO" id="GO:0005886">
    <property type="term" value="C:plasma membrane"/>
    <property type="evidence" value="ECO:0007669"/>
    <property type="project" value="UniProtKB-SubCell"/>
</dbReference>
<dbReference type="FunFam" id="3.30.565.10:FF:000006">
    <property type="entry name" value="Sensor histidine kinase WalK"/>
    <property type="match status" value="1"/>
</dbReference>
<evidence type="ECO:0000256" key="10">
    <source>
        <dbReference type="ARBA" id="ARBA00023012"/>
    </source>
</evidence>
<evidence type="ECO:0000313" key="17">
    <source>
        <dbReference type="Proteomes" id="UP000325785"/>
    </source>
</evidence>
<evidence type="ECO:0000313" key="14">
    <source>
        <dbReference type="EMBL" id="KRS18288.1"/>
    </source>
</evidence>
<keyword evidence="10" id="KW-0902">Two-component regulatory system</keyword>
<dbReference type="GO" id="GO:0016036">
    <property type="term" value="P:cellular response to phosphate starvation"/>
    <property type="evidence" value="ECO:0007669"/>
    <property type="project" value="TreeGrafter"/>
</dbReference>
<dbReference type="STRING" id="540747.SAMN04488031_101664"/>
<dbReference type="EMBL" id="LAXI01000004">
    <property type="protein sequence ID" value="KRS18288.1"/>
    <property type="molecule type" value="Genomic_DNA"/>
</dbReference>
<dbReference type="EMBL" id="CP031598">
    <property type="protein sequence ID" value="QEW26874.1"/>
    <property type="molecule type" value="Genomic_DNA"/>
</dbReference>
<dbReference type="SUPFAM" id="SSF55785">
    <property type="entry name" value="PYP-like sensor domain (PAS domain)"/>
    <property type="match status" value="1"/>
</dbReference>
<dbReference type="SMART" id="SM00388">
    <property type="entry name" value="HisKA"/>
    <property type="match status" value="1"/>
</dbReference>
<reference evidence="14 16" key="1">
    <citation type="submission" date="2015-04" db="EMBL/GenBank/DDBJ databases">
        <title>The draft genome sequence of Roseovarius indicus B108T.</title>
        <authorList>
            <person name="Li G."/>
            <person name="Lai Q."/>
            <person name="Shao Z."/>
            <person name="Yan P."/>
        </authorList>
    </citation>
    <scope>NUCLEOTIDE SEQUENCE [LARGE SCALE GENOMIC DNA]</scope>
    <source>
        <strain evidence="14 16">B108</strain>
    </source>
</reference>
<dbReference type="GO" id="GO:0004721">
    <property type="term" value="F:phosphoprotein phosphatase activity"/>
    <property type="evidence" value="ECO:0007669"/>
    <property type="project" value="TreeGrafter"/>
</dbReference>
<comment type="subcellular location">
    <subcellularLocation>
        <location evidence="2">Cell membrane</location>
    </subcellularLocation>
</comment>
<dbReference type="FunFam" id="1.10.287.130:FF:000008">
    <property type="entry name" value="Two-component sensor histidine kinase"/>
    <property type="match status" value="1"/>
</dbReference>
<evidence type="ECO:0000256" key="4">
    <source>
        <dbReference type="ARBA" id="ARBA00022475"/>
    </source>
</evidence>
<name>A0A0T5PAV0_9RHOB</name>
<accession>A0A0T5PAV0</accession>
<feature type="region of interest" description="Disordered" evidence="12">
    <location>
        <begin position="330"/>
        <end position="352"/>
    </location>
</feature>
<organism evidence="14 16">
    <name type="scientific">Roseovarius indicus</name>
    <dbReference type="NCBI Taxonomy" id="540747"/>
    <lineage>
        <taxon>Bacteria</taxon>
        <taxon>Pseudomonadati</taxon>
        <taxon>Pseudomonadota</taxon>
        <taxon>Alphaproteobacteria</taxon>
        <taxon>Rhodobacterales</taxon>
        <taxon>Roseobacteraceae</taxon>
        <taxon>Roseovarius</taxon>
    </lineage>
</organism>
<evidence type="ECO:0000256" key="6">
    <source>
        <dbReference type="ARBA" id="ARBA00022679"/>
    </source>
</evidence>
<dbReference type="AlphaFoldDB" id="A0A0T5PAV0"/>
<dbReference type="Pfam" id="PF02518">
    <property type="entry name" value="HATPase_c"/>
    <property type="match status" value="1"/>
</dbReference>
<keyword evidence="8" id="KW-0418">Kinase</keyword>
<dbReference type="InterPro" id="IPR050351">
    <property type="entry name" value="BphY/WalK/GraS-like"/>
</dbReference>
<dbReference type="PANTHER" id="PTHR45453:SF1">
    <property type="entry name" value="PHOSPHATE REGULON SENSOR PROTEIN PHOR"/>
    <property type="match status" value="1"/>
</dbReference>
<dbReference type="GO" id="GO:0000155">
    <property type="term" value="F:phosphorelay sensor kinase activity"/>
    <property type="evidence" value="ECO:0007669"/>
    <property type="project" value="InterPro"/>
</dbReference>
<reference evidence="15 17" key="2">
    <citation type="submission" date="2018-08" db="EMBL/GenBank/DDBJ databases">
        <title>Genetic Globetrotter - A new plasmid hitch-hiking vast phylogenetic and geographic distances.</title>
        <authorList>
            <person name="Vollmers J."/>
            <person name="Petersen J."/>
        </authorList>
    </citation>
    <scope>NUCLEOTIDE SEQUENCE [LARGE SCALE GENOMIC DNA]</scope>
    <source>
        <strain evidence="15 17">DSM 26383</strain>
    </source>
</reference>
<dbReference type="Gene3D" id="3.30.565.10">
    <property type="entry name" value="Histidine kinase-like ATPase, C-terminal domain"/>
    <property type="match status" value="1"/>
</dbReference>
<dbReference type="InterPro" id="IPR003594">
    <property type="entry name" value="HATPase_dom"/>
</dbReference>
<dbReference type="InterPro" id="IPR036890">
    <property type="entry name" value="HATPase_C_sf"/>
</dbReference>
<evidence type="ECO:0000256" key="7">
    <source>
        <dbReference type="ARBA" id="ARBA00022741"/>
    </source>
</evidence>
<keyword evidence="5" id="KW-0597">Phosphoprotein</keyword>
<dbReference type="PRINTS" id="PR00344">
    <property type="entry name" value="BCTRLSENSOR"/>
</dbReference>
<dbReference type="PANTHER" id="PTHR45453">
    <property type="entry name" value="PHOSPHATE REGULON SENSOR PROTEIN PHOR"/>
    <property type="match status" value="1"/>
</dbReference>
<keyword evidence="7" id="KW-0547">Nucleotide-binding</keyword>
<evidence type="ECO:0000259" key="13">
    <source>
        <dbReference type="PROSITE" id="PS50109"/>
    </source>
</evidence>
<evidence type="ECO:0000256" key="11">
    <source>
        <dbReference type="ARBA" id="ARBA00023136"/>
    </source>
</evidence>
<dbReference type="GO" id="GO:0005524">
    <property type="term" value="F:ATP binding"/>
    <property type="evidence" value="ECO:0007669"/>
    <property type="project" value="UniProtKB-KW"/>
</dbReference>
<dbReference type="OrthoDB" id="9813151at2"/>
<gene>
    <name evidence="15" type="primary">phoR_4</name>
    <name evidence="15" type="ORF">RIdsm_02680</name>
    <name evidence="14" type="ORF">XM52_09100</name>
</gene>
<dbReference type="Proteomes" id="UP000051401">
    <property type="component" value="Unassembled WGS sequence"/>
</dbReference>
<dbReference type="RefSeq" id="WP_057815484.1">
    <property type="nucleotide sequence ID" value="NZ_CP031598.1"/>
</dbReference>
<dbReference type="EC" id="2.7.13.3" evidence="3"/>
<keyword evidence="11" id="KW-0472">Membrane</keyword>
<evidence type="ECO:0000256" key="5">
    <source>
        <dbReference type="ARBA" id="ARBA00022553"/>
    </source>
</evidence>
<evidence type="ECO:0000256" key="2">
    <source>
        <dbReference type="ARBA" id="ARBA00004236"/>
    </source>
</evidence>
<dbReference type="PROSITE" id="PS50109">
    <property type="entry name" value="HIS_KIN"/>
    <property type="match status" value="1"/>
</dbReference>
<dbReference type="Gene3D" id="3.30.450.20">
    <property type="entry name" value="PAS domain"/>
    <property type="match status" value="1"/>
</dbReference>
<dbReference type="InterPro" id="IPR003661">
    <property type="entry name" value="HisK_dim/P_dom"/>
</dbReference>
<protein>
    <recommendedName>
        <fullName evidence="3">histidine kinase</fullName>
        <ecNumber evidence="3">2.7.13.3</ecNumber>
    </recommendedName>
</protein>
<dbReference type="CDD" id="cd00075">
    <property type="entry name" value="HATPase"/>
    <property type="match status" value="1"/>
</dbReference>
<evidence type="ECO:0000313" key="15">
    <source>
        <dbReference type="EMBL" id="QEW26874.1"/>
    </source>
</evidence>
<dbReference type="InterPro" id="IPR035965">
    <property type="entry name" value="PAS-like_dom_sf"/>
</dbReference>
<dbReference type="PATRIC" id="fig|540747.5.peg.4613"/>
<evidence type="ECO:0000256" key="8">
    <source>
        <dbReference type="ARBA" id="ARBA00022777"/>
    </source>
</evidence>
<dbReference type="InterPro" id="IPR005467">
    <property type="entry name" value="His_kinase_dom"/>
</dbReference>
<keyword evidence="6 15" id="KW-0808">Transferase</keyword>
<evidence type="ECO:0000256" key="1">
    <source>
        <dbReference type="ARBA" id="ARBA00000085"/>
    </source>
</evidence>
<keyword evidence="4" id="KW-1003">Cell membrane</keyword>
<keyword evidence="16" id="KW-1185">Reference proteome</keyword>
<evidence type="ECO:0000256" key="12">
    <source>
        <dbReference type="SAM" id="MobiDB-lite"/>
    </source>
</evidence>
<dbReference type="SUPFAM" id="SSF47384">
    <property type="entry name" value="Homodimeric domain of signal transducing histidine kinase"/>
    <property type="match status" value="1"/>
</dbReference>
<evidence type="ECO:0000256" key="3">
    <source>
        <dbReference type="ARBA" id="ARBA00012438"/>
    </source>
</evidence>
<dbReference type="Pfam" id="PF00512">
    <property type="entry name" value="HisKA"/>
    <property type="match status" value="1"/>
</dbReference>
<evidence type="ECO:0000313" key="16">
    <source>
        <dbReference type="Proteomes" id="UP000051401"/>
    </source>
</evidence>